<evidence type="ECO:0000313" key="2">
    <source>
        <dbReference type="EMBL" id="QQZ08738.1"/>
    </source>
</evidence>
<sequence>MGLNLLNIKERMEHYRVAGLSIASIENGKMSTNKNYGVIEANTNQVVNNHSLFSACSISKFLTGMLIMKLAEQGLLQLDEDVNKRLKAWKIPNNKFTRNKKVSLRHLLSHQSGIIDPDGGFTELTTINHAPSMVELLEGSTPYCKIPIEVKIEPVTDFHYSDANFCIIQQLIEDVTEKPFTKVVHELIFEPLEMEDSTFSLTKLAENVASGHHKNGQLVDGKYPIYPYPAASGLWTTPTNLAQLVLELMQALQGESKLGISANRVKEMISAQGSKEWTGLGVFLEGMGKDLEISSLGWGVGFQCIMTASPYQGKGLVIMTNTDLGVHQMKGLIGEIYHSFTN</sequence>
<evidence type="ECO:0000313" key="3">
    <source>
        <dbReference type="Proteomes" id="UP000595691"/>
    </source>
</evidence>
<proteinExistence type="predicted"/>
<dbReference type="InterPro" id="IPR050491">
    <property type="entry name" value="AmpC-like"/>
</dbReference>
<protein>
    <submittedName>
        <fullName evidence="2">Beta-lactamase family protein</fullName>
    </submittedName>
</protein>
<dbReference type="Pfam" id="PF00144">
    <property type="entry name" value="Beta-lactamase"/>
    <property type="match status" value="1"/>
</dbReference>
<accession>A0ABX7DZ28</accession>
<evidence type="ECO:0000259" key="1">
    <source>
        <dbReference type="Pfam" id="PF00144"/>
    </source>
</evidence>
<dbReference type="Gene3D" id="3.40.710.10">
    <property type="entry name" value="DD-peptidase/beta-lactamase superfamily"/>
    <property type="match status" value="1"/>
</dbReference>
<gene>
    <name evidence="2" type="ORF">I5776_17140</name>
</gene>
<keyword evidence="3" id="KW-1185">Reference proteome</keyword>
<dbReference type="Proteomes" id="UP000595691">
    <property type="component" value="Chromosome"/>
</dbReference>
<dbReference type="PANTHER" id="PTHR46825:SF12">
    <property type="entry name" value="PENICILLIN-BINDING PROTEIN 4"/>
    <property type="match status" value="1"/>
</dbReference>
<feature type="domain" description="Beta-lactamase-related" evidence="1">
    <location>
        <begin position="7"/>
        <end position="324"/>
    </location>
</feature>
<dbReference type="RefSeq" id="WP_202777546.1">
    <property type="nucleotide sequence ID" value="NZ_CP065425.1"/>
</dbReference>
<dbReference type="SUPFAM" id="SSF56601">
    <property type="entry name" value="beta-lactamase/transpeptidase-like"/>
    <property type="match status" value="1"/>
</dbReference>
<dbReference type="EMBL" id="CP065425">
    <property type="protein sequence ID" value="QQZ08738.1"/>
    <property type="molecule type" value="Genomic_DNA"/>
</dbReference>
<dbReference type="InterPro" id="IPR001466">
    <property type="entry name" value="Beta-lactam-related"/>
</dbReference>
<organism evidence="2 3">
    <name type="scientific">Heyndrickxia vini</name>
    <dbReference type="NCBI Taxonomy" id="1476025"/>
    <lineage>
        <taxon>Bacteria</taxon>
        <taxon>Bacillati</taxon>
        <taxon>Bacillota</taxon>
        <taxon>Bacilli</taxon>
        <taxon>Bacillales</taxon>
        <taxon>Bacillaceae</taxon>
        <taxon>Heyndrickxia</taxon>
    </lineage>
</organism>
<dbReference type="PANTHER" id="PTHR46825">
    <property type="entry name" value="D-ALANYL-D-ALANINE-CARBOXYPEPTIDASE/ENDOPEPTIDASE AMPH"/>
    <property type="match status" value="1"/>
</dbReference>
<name>A0ABX7DZ28_9BACI</name>
<reference evidence="2 3" key="1">
    <citation type="submission" date="2020-11" db="EMBL/GenBank/DDBJ databases">
        <title>Taxonomic evaluation of the Bacillus sporothermodurans group of bacteria based on whole genome sequences.</title>
        <authorList>
            <person name="Fiedler G."/>
            <person name="Herbstmann A.-D."/>
            <person name="Doll E."/>
            <person name="Wenning M."/>
            <person name="Brinks E."/>
            <person name="Kabisch J."/>
            <person name="Breitenwieser F."/>
            <person name="Lappann M."/>
            <person name="Boehnlein C."/>
            <person name="Franz C."/>
        </authorList>
    </citation>
    <scope>NUCLEOTIDE SEQUENCE [LARGE SCALE GENOMIC DNA]</scope>
    <source>
        <strain evidence="2 3">JCM 19841</strain>
    </source>
</reference>
<dbReference type="InterPro" id="IPR012338">
    <property type="entry name" value="Beta-lactam/transpept-like"/>
</dbReference>